<evidence type="ECO:0000313" key="2">
    <source>
        <dbReference type="Proteomes" id="UP000092575"/>
    </source>
</evidence>
<dbReference type="AlphaFoldDB" id="A0A1B8QRY8"/>
<proteinExistence type="predicted"/>
<gene>
    <name evidence="1" type="ORF">A7456_08165</name>
</gene>
<comment type="caution">
    <text evidence="1">The sequence shown here is derived from an EMBL/GenBank/DDBJ whole genome shotgun (WGS) entry which is preliminary data.</text>
</comment>
<dbReference type="EMBL" id="LXTW01000003">
    <property type="protein sequence ID" value="OBX87121.1"/>
    <property type="molecule type" value="Genomic_DNA"/>
</dbReference>
<protein>
    <submittedName>
        <fullName evidence="1">Uncharacterized protein</fullName>
    </submittedName>
</protein>
<evidence type="ECO:0000313" key="1">
    <source>
        <dbReference type="EMBL" id="OBX87121.1"/>
    </source>
</evidence>
<accession>A0A1B8QRY8</accession>
<dbReference type="Proteomes" id="UP000092575">
    <property type="component" value="Unassembled WGS sequence"/>
</dbReference>
<organism evidence="1 2">
    <name type="scientific">Moraxella nonliquefaciens</name>
    <dbReference type="NCBI Taxonomy" id="478"/>
    <lineage>
        <taxon>Bacteria</taxon>
        <taxon>Pseudomonadati</taxon>
        <taxon>Pseudomonadota</taxon>
        <taxon>Gammaproteobacteria</taxon>
        <taxon>Moraxellales</taxon>
        <taxon>Moraxellaceae</taxon>
        <taxon>Moraxella</taxon>
    </lineage>
</organism>
<name>A0A1B8QRY8_MORNO</name>
<sequence length="154" mass="17843">MKIVYHITAQLINDGDNHKESKSQILVNDQPIGIFIDECHLRDVVQVDVDKFILFATHDCPFEETLSVYLIDIKNSLIMDGLWLGLAYHTDFFTGITIENDTIKFNFISNDVWELTYVKQGFFDGIHALKEMINPIVHRRLSIKCYLKIHNAQS</sequence>
<reference evidence="1 2" key="1">
    <citation type="submission" date="2016-05" db="EMBL/GenBank/DDBJ databases">
        <title>Draft genome sequence of Moraxella nonliquefaciens CCUG 348T.</title>
        <authorList>
            <person name="Salva-Serra F."/>
            <person name="Engstrom-Jakobsson H."/>
            <person name="Thorell K."/>
            <person name="Gonzales-Siles L."/>
            <person name="Karlsson R."/>
            <person name="Boulund F."/>
            <person name="Engstrand L."/>
            <person name="Kristiansson E."/>
            <person name="Moore E."/>
        </authorList>
    </citation>
    <scope>NUCLEOTIDE SEQUENCE [LARGE SCALE GENOMIC DNA]</scope>
    <source>
        <strain evidence="1 2">CCUG 348</strain>
    </source>
</reference>